<dbReference type="RefSeq" id="XP_066615415.1">
    <property type="nucleotide sequence ID" value="XM_066756638.1"/>
</dbReference>
<dbReference type="PANTHER" id="PTHR48051:SF1">
    <property type="entry name" value="RAS SUPPRESSOR PROTEIN 1"/>
    <property type="match status" value="1"/>
</dbReference>
<dbReference type="Gene3D" id="3.80.10.10">
    <property type="entry name" value="Ribonuclease Inhibitor"/>
    <property type="match status" value="2"/>
</dbReference>
<reference evidence="5 6" key="2">
    <citation type="submission" date="2024-01" db="EMBL/GenBank/DDBJ databases">
        <title>Comparative genomics of Cryptococcus and Kwoniella reveals pathogenesis evolution and contrasting modes of karyotype evolution via chromosome fusion or intercentromeric recombination.</title>
        <authorList>
            <person name="Coelho M.A."/>
            <person name="David-Palma M."/>
            <person name="Shea T."/>
            <person name="Bowers K."/>
            <person name="Mcginley-Smith S."/>
            <person name="Mohammad A.W."/>
            <person name="Gnirke A."/>
            <person name="Yurkov A.M."/>
            <person name="Nowrousian M."/>
            <person name="Sun S."/>
            <person name="Cuomo C.A."/>
            <person name="Heitman J."/>
        </authorList>
    </citation>
    <scope>NUCLEOTIDE SEQUENCE [LARGE SCALE GENOMIC DNA]</scope>
    <source>
        <strain evidence="5 6">IND107</strain>
    </source>
</reference>
<dbReference type="Pfam" id="PF00560">
    <property type="entry name" value="LRR_1"/>
    <property type="match status" value="1"/>
</dbReference>
<feature type="domain" description="BD-FAE-like" evidence="4">
    <location>
        <begin position="442"/>
        <end position="624"/>
    </location>
</feature>
<dbReference type="PROSITE" id="PS51450">
    <property type="entry name" value="LRR"/>
    <property type="match status" value="3"/>
</dbReference>
<dbReference type="PRINTS" id="PR00019">
    <property type="entry name" value="LEURICHRPT"/>
</dbReference>
<dbReference type="InterPro" id="IPR049492">
    <property type="entry name" value="BD-FAE-like_dom"/>
</dbReference>
<keyword evidence="2" id="KW-0677">Repeat</keyword>
<dbReference type="EMBL" id="ATAM02000003">
    <property type="protein sequence ID" value="KAL0252695.1"/>
    <property type="molecule type" value="Genomic_DNA"/>
</dbReference>
<protein>
    <recommendedName>
        <fullName evidence="4">BD-FAE-like domain-containing protein</fullName>
    </recommendedName>
</protein>
<feature type="region of interest" description="Disordered" evidence="3">
    <location>
        <begin position="108"/>
        <end position="155"/>
    </location>
</feature>
<feature type="region of interest" description="Disordered" evidence="3">
    <location>
        <begin position="24"/>
        <end position="53"/>
    </location>
</feature>
<evidence type="ECO:0000313" key="5">
    <source>
        <dbReference type="EMBL" id="KAL0252695.1"/>
    </source>
</evidence>
<feature type="region of interest" description="Disordered" evidence="3">
    <location>
        <begin position="380"/>
        <end position="413"/>
    </location>
</feature>
<name>A0ABR3BWE2_9TREE</name>
<keyword evidence="1" id="KW-0433">Leucine-rich repeat</keyword>
<comment type="caution">
    <text evidence="5">The sequence shown here is derived from an EMBL/GenBank/DDBJ whole genome shotgun (WGS) entry which is preliminary data.</text>
</comment>
<reference evidence="6" key="1">
    <citation type="submission" date="2015-01" db="EMBL/GenBank/DDBJ databases">
        <title>The Genome Sequence of Cryptococcus gattii MMRL2647.</title>
        <authorList>
            <consortium name="The Broad Institute Genomics Platform"/>
            <person name="Cuomo C."/>
            <person name="Litvintseva A."/>
            <person name="Chen Y."/>
            <person name="Heitman J."/>
            <person name="Sun S."/>
            <person name="Springer D."/>
            <person name="Dromer F."/>
            <person name="Young S."/>
            <person name="Zeng Q."/>
            <person name="Gargeya S."/>
            <person name="Abouelleil A."/>
            <person name="Alvarado L."/>
            <person name="Chapman S.B."/>
            <person name="Gainer-Dewar J."/>
            <person name="Goldberg J."/>
            <person name="Griggs A."/>
            <person name="Gujja S."/>
            <person name="Hansen M."/>
            <person name="Howarth C."/>
            <person name="Imamovic A."/>
            <person name="Larimer J."/>
            <person name="Murphy C."/>
            <person name="Naylor J."/>
            <person name="Pearson M."/>
            <person name="Priest M."/>
            <person name="Roberts A."/>
            <person name="Saif S."/>
            <person name="Shea T."/>
            <person name="Sykes S."/>
            <person name="Wortman J."/>
            <person name="Nusbaum C."/>
            <person name="Birren B."/>
        </authorList>
    </citation>
    <scope>NUCLEOTIDE SEQUENCE [LARGE SCALE GENOMIC DNA]</scope>
    <source>
        <strain evidence="6">IND107</strain>
    </source>
</reference>
<dbReference type="InterPro" id="IPR029058">
    <property type="entry name" value="AB_hydrolase_fold"/>
</dbReference>
<dbReference type="Gene3D" id="3.40.50.1820">
    <property type="entry name" value="alpha/beta hydrolase"/>
    <property type="match status" value="1"/>
</dbReference>
<accession>A0ABR3BWE2</accession>
<evidence type="ECO:0000256" key="1">
    <source>
        <dbReference type="ARBA" id="ARBA00022614"/>
    </source>
</evidence>
<evidence type="ECO:0000313" key="6">
    <source>
        <dbReference type="Proteomes" id="UP000054399"/>
    </source>
</evidence>
<dbReference type="Pfam" id="PF13855">
    <property type="entry name" value="LRR_8"/>
    <property type="match status" value="1"/>
</dbReference>
<dbReference type="Proteomes" id="UP000054399">
    <property type="component" value="Unassembled WGS sequence"/>
</dbReference>
<dbReference type="InterPro" id="IPR032675">
    <property type="entry name" value="LRR_dom_sf"/>
</dbReference>
<evidence type="ECO:0000256" key="2">
    <source>
        <dbReference type="ARBA" id="ARBA00022737"/>
    </source>
</evidence>
<evidence type="ECO:0000256" key="3">
    <source>
        <dbReference type="SAM" id="MobiDB-lite"/>
    </source>
</evidence>
<proteinExistence type="predicted"/>
<keyword evidence="6" id="KW-1185">Reference proteome</keyword>
<organism evidence="5 6">
    <name type="scientific">Cryptococcus tetragattii IND107</name>
    <dbReference type="NCBI Taxonomy" id="1296105"/>
    <lineage>
        <taxon>Eukaryota</taxon>
        <taxon>Fungi</taxon>
        <taxon>Dikarya</taxon>
        <taxon>Basidiomycota</taxon>
        <taxon>Agaricomycotina</taxon>
        <taxon>Tremellomycetes</taxon>
        <taxon>Tremellales</taxon>
        <taxon>Cryptococcaceae</taxon>
        <taxon>Cryptococcus</taxon>
        <taxon>Cryptococcus gattii species complex</taxon>
    </lineage>
</organism>
<evidence type="ECO:0000259" key="4">
    <source>
        <dbReference type="Pfam" id="PF20434"/>
    </source>
</evidence>
<feature type="compositionally biased region" description="Basic and acidic residues" evidence="3">
    <location>
        <begin position="383"/>
        <end position="398"/>
    </location>
</feature>
<gene>
    <name evidence="5" type="ORF">I308_102087</name>
</gene>
<feature type="compositionally biased region" description="Basic and acidic residues" evidence="3">
    <location>
        <begin position="145"/>
        <end position="155"/>
    </location>
</feature>
<dbReference type="GeneID" id="91988945"/>
<dbReference type="InterPro" id="IPR003591">
    <property type="entry name" value="Leu-rich_rpt_typical-subtyp"/>
</dbReference>
<sequence>MSVSARNSPSRPSIRETIAARRAELRNTPKSQRTGDLQTYGSPVGRRAGTPRGFVHLDGSGADLIDDKTVEGQLKKAVKSGKLDIASLELERIPPKVYISLLGLSATDLSNTSPSRSPPRESMAASRPRPAIGASPFAVDEEEDSSRRDSLSGTWRREEDIWSEPEELTTLRLGNNKLVEIDREIGMFGGLKILDLSKNLLKRVPDALSDLLRLSSLDLSHNSLSSIPPSVLLLPQLQVLDLSHNSISSLSFDSPVGPSEEGLGYGSGFFTTAIQRQTALKSERPILPVLRHLSLGNNTITLEGLKGLADASLKHMRVLNLERNNLSSFLDVQSLGISEKDMPELSHLVLSGNVNIRGLIGTIASGAKIDTVGCNLRQATPSFDREGTPTTEDNRDKASSAIETGPAVDDGNTLSIPEPDLTIVYRTLPAATFDSEPLAVDLDIYLPSISAGPSGHPLVIWFHGGGLLQGNKENLPPHFRRLPSHIYSRGDGCPDESVAIISPNYRLAPQVPILDILSDITALLGYIQTKLNDRLVKDGKGDHKIDVSRICLSGGSAGGYLALIAGLRVPDEVGDEELGAYRGLKNEAIKCLAPFYPITDLTDKFWATETNPVPWMNSNSISHAQAKPHLDTKAAPICSAVSGGPRSILYPYMLQHSLFPSLLFLTQRSVGHGLDAFRPSPLSLSIPHRLEIASKSSDAKFHVPIYFVYGTIDDKVQPMEKTLEALGRINGDLVIERIEGADHAFDEDPKVECQAFQEWLGKTLL</sequence>
<dbReference type="Pfam" id="PF20434">
    <property type="entry name" value="BD-FAE"/>
    <property type="match status" value="1"/>
</dbReference>
<dbReference type="SUPFAM" id="SSF53474">
    <property type="entry name" value="alpha/beta-Hydrolases"/>
    <property type="match status" value="1"/>
</dbReference>
<dbReference type="InterPro" id="IPR001611">
    <property type="entry name" value="Leu-rich_rpt"/>
</dbReference>
<dbReference type="InterPro" id="IPR050216">
    <property type="entry name" value="LRR_domain-containing"/>
</dbReference>
<feature type="compositionally biased region" description="Polar residues" evidence="3">
    <location>
        <begin position="28"/>
        <end position="41"/>
    </location>
</feature>
<dbReference type="PANTHER" id="PTHR48051">
    <property type="match status" value="1"/>
</dbReference>
<dbReference type="SUPFAM" id="SSF52047">
    <property type="entry name" value="RNI-like"/>
    <property type="match status" value="1"/>
</dbReference>
<dbReference type="SMART" id="SM00369">
    <property type="entry name" value="LRR_TYP"/>
    <property type="match status" value="4"/>
</dbReference>